<dbReference type="EMBL" id="JACXVP010000001">
    <property type="protein sequence ID" value="KAG5629303.1"/>
    <property type="molecule type" value="Genomic_DNA"/>
</dbReference>
<keyword evidence="3" id="KW-1185">Reference proteome</keyword>
<feature type="transmembrane region" description="Helical" evidence="1">
    <location>
        <begin position="35"/>
        <end position="58"/>
    </location>
</feature>
<keyword evidence="1" id="KW-0472">Membrane</keyword>
<accession>A0A9J6AYY5</accession>
<comment type="caution">
    <text evidence="2">The sequence shown here is derived from an EMBL/GenBank/DDBJ whole genome shotgun (WGS) entry which is preliminary data.</text>
</comment>
<evidence type="ECO:0000256" key="1">
    <source>
        <dbReference type="SAM" id="Phobius"/>
    </source>
</evidence>
<reference evidence="2 3" key="1">
    <citation type="submission" date="2020-09" db="EMBL/GenBank/DDBJ databases">
        <title>De no assembly of potato wild relative species, Solanum commersonii.</title>
        <authorList>
            <person name="Cho K."/>
        </authorList>
    </citation>
    <scope>NUCLEOTIDE SEQUENCE [LARGE SCALE GENOMIC DNA]</scope>
    <source>
        <strain evidence="2">LZ3.2</strain>
        <tissue evidence="2">Leaf</tissue>
    </source>
</reference>
<sequence length="66" mass="7572">MDMKVIHSIGNAYAHRNMNIPTCFSTMQRVHRIHVGYIALCMGYIVFDTFHIAGYIALCTGYMRDT</sequence>
<evidence type="ECO:0000313" key="2">
    <source>
        <dbReference type="EMBL" id="KAG5629303.1"/>
    </source>
</evidence>
<organism evidence="2 3">
    <name type="scientific">Solanum commersonii</name>
    <name type="common">Commerson's wild potato</name>
    <name type="synonym">Commerson's nightshade</name>
    <dbReference type="NCBI Taxonomy" id="4109"/>
    <lineage>
        <taxon>Eukaryota</taxon>
        <taxon>Viridiplantae</taxon>
        <taxon>Streptophyta</taxon>
        <taxon>Embryophyta</taxon>
        <taxon>Tracheophyta</taxon>
        <taxon>Spermatophyta</taxon>
        <taxon>Magnoliopsida</taxon>
        <taxon>eudicotyledons</taxon>
        <taxon>Gunneridae</taxon>
        <taxon>Pentapetalae</taxon>
        <taxon>asterids</taxon>
        <taxon>lamiids</taxon>
        <taxon>Solanales</taxon>
        <taxon>Solanaceae</taxon>
        <taxon>Solanoideae</taxon>
        <taxon>Solaneae</taxon>
        <taxon>Solanum</taxon>
    </lineage>
</organism>
<proteinExistence type="predicted"/>
<keyword evidence="1" id="KW-1133">Transmembrane helix</keyword>
<dbReference type="Proteomes" id="UP000824120">
    <property type="component" value="Chromosome 1"/>
</dbReference>
<name>A0A9J6AYY5_SOLCO</name>
<gene>
    <name evidence="2" type="ORF">H5410_001020</name>
</gene>
<keyword evidence="1" id="KW-0812">Transmembrane</keyword>
<evidence type="ECO:0000313" key="3">
    <source>
        <dbReference type="Proteomes" id="UP000824120"/>
    </source>
</evidence>
<protein>
    <submittedName>
        <fullName evidence="2">Uncharacterized protein</fullName>
    </submittedName>
</protein>
<dbReference type="AlphaFoldDB" id="A0A9J6AYY5"/>